<evidence type="ECO:0000259" key="5">
    <source>
        <dbReference type="PROSITE" id="PS51635"/>
    </source>
</evidence>
<dbReference type="InterPro" id="IPR002641">
    <property type="entry name" value="PNPLA_dom"/>
</dbReference>
<dbReference type="PANTHER" id="PTHR14226">
    <property type="entry name" value="NEUROPATHY TARGET ESTERASE/SWISS CHEESE D.MELANOGASTER"/>
    <property type="match status" value="1"/>
</dbReference>
<organism evidence="6 7">
    <name type="scientific">Gordonia asplenii</name>
    <dbReference type="NCBI Taxonomy" id="2725283"/>
    <lineage>
        <taxon>Bacteria</taxon>
        <taxon>Bacillati</taxon>
        <taxon>Actinomycetota</taxon>
        <taxon>Actinomycetes</taxon>
        <taxon>Mycobacteriales</taxon>
        <taxon>Gordoniaceae</taxon>
        <taxon>Gordonia</taxon>
    </lineage>
</organism>
<dbReference type="Pfam" id="PF01734">
    <property type="entry name" value="Patatin"/>
    <property type="match status" value="1"/>
</dbReference>
<dbReference type="RefSeq" id="WP_170193129.1">
    <property type="nucleotide sequence ID" value="NZ_JABBNB010000004.1"/>
</dbReference>
<keyword evidence="2 4" id="KW-0442">Lipid degradation</keyword>
<dbReference type="InterPro" id="IPR050301">
    <property type="entry name" value="NTE"/>
</dbReference>
<feature type="short sequence motif" description="DGA/G" evidence="4">
    <location>
        <begin position="156"/>
        <end position="158"/>
    </location>
</feature>
<protein>
    <submittedName>
        <fullName evidence="6">Esterase</fullName>
    </submittedName>
</protein>
<dbReference type="EMBL" id="JABBNB010000004">
    <property type="protein sequence ID" value="NMO00619.1"/>
    <property type="molecule type" value="Genomic_DNA"/>
</dbReference>
<dbReference type="GO" id="GO:0016042">
    <property type="term" value="P:lipid catabolic process"/>
    <property type="evidence" value="ECO:0007669"/>
    <property type="project" value="UniProtKB-UniRule"/>
</dbReference>
<dbReference type="PANTHER" id="PTHR14226:SF76">
    <property type="entry name" value="NTE FAMILY PROTEIN RSSA"/>
    <property type="match status" value="1"/>
</dbReference>
<proteinExistence type="predicted"/>
<feature type="active site" description="Nucleophile" evidence="4">
    <location>
        <position position="42"/>
    </location>
</feature>
<keyword evidence="1 4" id="KW-0378">Hydrolase</keyword>
<feature type="short sequence motif" description="GXSXG" evidence="4">
    <location>
        <begin position="40"/>
        <end position="44"/>
    </location>
</feature>
<evidence type="ECO:0000313" key="7">
    <source>
        <dbReference type="Proteomes" id="UP000550729"/>
    </source>
</evidence>
<accession>A0A848KRC2</accession>
<evidence type="ECO:0000256" key="3">
    <source>
        <dbReference type="ARBA" id="ARBA00023098"/>
    </source>
</evidence>
<feature type="active site" description="Proton acceptor" evidence="4">
    <location>
        <position position="156"/>
    </location>
</feature>
<evidence type="ECO:0000256" key="2">
    <source>
        <dbReference type="ARBA" id="ARBA00022963"/>
    </source>
</evidence>
<gene>
    <name evidence="6" type="ORF">HH308_05240</name>
</gene>
<sequence>MAKRRRVAVALGSGGARGYAHIGVLNELDARGFEVVSVSGSSMGALVGGLYCAGKLDDYVDWTRKLTQLDIVRLLDISLSKPGVIAAEKVLARVREILGDVMIEDLSIPFTAVATDLNAGRSVWFQRGSLVDAIRASIAIPGVISPHVYDGRVFGDGGILDALPISPTTSVVSDLTIGVILGSDGVPDMGFEPAAVDTSIRPDTIWRRSSRTFMDSDFMRSVRDRFGIEPPPGQTELPMVDEAGQPIVAPVADAARPAERQPGDGAADPATVDPSAEILAKMGRFDVLSRSLDIMQDTLTRYQLARNPPDLMIRVPRKSVRTLDFHKAGEMIELGRRLAVESLDRLDAGSGA</sequence>
<dbReference type="Gene3D" id="3.40.1090.10">
    <property type="entry name" value="Cytosolic phospholipase A2 catalytic domain"/>
    <property type="match status" value="1"/>
</dbReference>
<reference evidence="6 7" key="1">
    <citation type="submission" date="2020-04" db="EMBL/GenBank/DDBJ databases">
        <title>Gordonia sp. nov. TBRC 11910.</title>
        <authorList>
            <person name="Suriyachadkun C."/>
        </authorList>
    </citation>
    <scope>NUCLEOTIDE SEQUENCE [LARGE SCALE GENOMIC DNA]</scope>
    <source>
        <strain evidence="6 7">TBRC 11910</strain>
    </source>
</reference>
<dbReference type="PROSITE" id="PS51635">
    <property type="entry name" value="PNPLA"/>
    <property type="match status" value="1"/>
</dbReference>
<comment type="caution">
    <text evidence="6">The sequence shown here is derived from an EMBL/GenBank/DDBJ whole genome shotgun (WGS) entry which is preliminary data.</text>
</comment>
<dbReference type="GO" id="GO:0016787">
    <property type="term" value="F:hydrolase activity"/>
    <property type="evidence" value="ECO:0007669"/>
    <property type="project" value="UniProtKB-UniRule"/>
</dbReference>
<evidence type="ECO:0000256" key="4">
    <source>
        <dbReference type="PROSITE-ProRule" id="PRU01161"/>
    </source>
</evidence>
<comment type="caution">
    <text evidence="4">Lacks conserved residue(s) required for the propagation of feature annotation.</text>
</comment>
<dbReference type="Proteomes" id="UP000550729">
    <property type="component" value="Unassembled WGS sequence"/>
</dbReference>
<keyword evidence="3 4" id="KW-0443">Lipid metabolism</keyword>
<evidence type="ECO:0000313" key="6">
    <source>
        <dbReference type="EMBL" id="NMO00619.1"/>
    </source>
</evidence>
<dbReference type="SUPFAM" id="SSF52151">
    <property type="entry name" value="FabD/lysophospholipase-like"/>
    <property type="match status" value="1"/>
</dbReference>
<feature type="domain" description="PNPLA" evidence="5">
    <location>
        <begin position="9"/>
        <end position="169"/>
    </location>
</feature>
<evidence type="ECO:0000256" key="1">
    <source>
        <dbReference type="ARBA" id="ARBA00022801"/>
    </source>
</evidence>
<name>A0A848KRC2_9ACTN</name>
<dbReference type="AlphaFoldDB" id="A0A848KRC2"/>
<keyword evidence="7" id="KW-1185">Reference proteome</keyword>
<dbReference type="InterPro" id="IPR016035">
    <property type="entry name" value="Acyl_Trfase/lysoPLipase"/>
</dbReference>